<keyword evidence="2" id="KW-0276">Fatty acid metabolism</keyword>
<sequence>MHKSIQVTRLFDFPYYQLNKYPQEKCLVSKEKNTWISISTKKYINKANIVSRALLNLGIKPGDKIAVITNTNQPKWHILDIGVLQIGAINVPLYPTFSQKDYAYVLNHSDSIYCFVSDNDLYKKVAAVKDKTQLKKVFTFEDIDTDYSWSSFLSLGNDEATQSLVDKNKALVHATDLATIIYTSGTTGTPKGVMLSHQNIVSNIFAVGNSLNLHSNKKRAISYLPVSHIFERAASYYCQYMGFEIYFAESIDKISDNLKEVSPNFMAVVPRLLEKVFDKIVDKGSDLSGIKKRLFFWAIELAEQYKPYKENGIWYEFKLKIARKLIFSKWKKALGGQLDFMLAGSAPMQPRLIKIFTAAGIPVFEGYGMTETSPAISVTDMRNKGFKIGTVGKVIKDIIVKIANDGEILVKGPNIMMGYYKNIEKTTETIQNGYLHTGDIGELDDDGFLKITDRKKEIFKTSGGKYIAPAVLESELKKSRFIEQVMVIGESEKMPAAILQISFDFVNEWAKRHNYTISNFSTDKILINRLQKEIDYYNKKFGKWEQIKQFEITPDQWTVEAGHLTPTLKMRRKIVLEKYNNLYQKIYNSQ</sequence>
<dbReference type="InterPro" id="IPR000873">
    <property type="entry name" value="AMP-dep_synth/lig_dom"/>
</dbReference>
<dbReference type="PANTHER" id="PTHR43272:SF32">
    <property type="entry name" value="AMP-DEPENDENT SYNTHETASE_LIGASE DOMAIN-CONTAINING PROTEIN"/>
    <property type="match status" value="1"/>
</dbReference>
<dbReference type="GO" id="GO:0016020">
    <property type="term" value="C:membrane"/>
    <property type="evidence" value="ECO:0007669"/>
    <property type="project" value="TreeGrafter"/>
</dbReference>
<organism evidence="5 6">
    <name type="scientific">Tenacibaculum soleae</name>
    <dbReference type="NCBI Taxonomy" id="447689"/>
    <lineage>
        <taxon>Bacteria</taxon>
        <taxon>Pseudomonadati</taxon>
        <taxon>Bacteroidota</taxon>
        <taxon>Flavobacteriia</taxon>
        <taxon>Flavobacteriales</taxon>
        <taxon>Flavobacteriaceae</taxon>
        <taxon>Tenacibaculum</taxon>
    </lineage>
</organism>
<keyword evidence="3" id="KW-0443">Lipid metabolism</keyword>
<proteinExistence type="predicted"/>
<dbReference type="PANTHER" id="PTHR43272">
    <property type="entry name" value="LONG-CHAIN-FATTY-ACID--COA LIGASE"/>
    <property type="match status" value="1"/>
</dbReference>
<dbReference type="InterPro" id="IPR020459">
    <property type="entry name" value="AMP-binding"/>
</dbReference>
<dbReference type="InterPro" id="IPR042099">
    <property type="entry name" value="ANL_N_sf"/>
</dbReference>
<dbReference type="PROSITE" id="PS00455">
    <property type="entry name" value="AMP_BINDING"/>
    <property type="match status" value="1"/>
</dbReference>
<evidence type="ECO:0000256" key="1">
    <source>
        <dbReference type="ARBA" id="ARBA00022598"/>
    </source>
</evidence>
<accession>A0A1B9XX98</accession>
<evidence type="ECO:0000256" key="2">
    <source>
        <dbReference type="ARBA" id="ARBA00022832"/>
    </source>
</evidence>
<dbReference type="SUPFAM" id="SSF56801">
    <property type="entry name" value="Acetyl-CoA synthetase-like"/>
    <property type="match status" value="1"/>
</dbReference>
<protein>
    <submittedName>
        <fullName evidence="5">AMP-dependent synthetase</fullName>
    </submittedName>
</protein>
<dbReference type="AlphaFoldDB" id="A0A1B9XX98"/>
<evidence type="ECO:0000313" key="5">
    <source>
        <dbReference type="EMBL" id="OCK42180.1"/>
    </source>
</evidence>
<dbReference type="Pfam" id="PF00501">
    <property type="entry name" value="AMP-binding"/>
    <property type="match status" value="1"/>
</dbReference>
<dbReference type="STRING" id="447689.BA195_11175"/>
<keyword evidence="6" id="KW-1185">Reference proteome</keyword>
<name>A0A1B9XX98_9FLAO</name>
<dbReference type="Proteomes" id="UP000093186">
    <property type="component" value="Unassembled WGS sequence"/>
</dbReference>
<dbReference type="OrthoDB" id="9803968at2"/>
<keyword evidence="1" id="KW-0436">Ligase</keyword>
<dbReference type="PRINTS" id="PR00154">
    <property type="entry name" value="AMPBINDING"/>
</dbReference>
<evidence type="ECO:0000256" key="3">
    <source>
        <dbReference type="ARBA" id="ARBA00023098"/>
    </source>
</evidence>
<dbReference type="InterPro" id="IPR020845">
    <property type="entry name" value="AMP-binding_CS"/>
</dbReference>
<dbReference type="EMBL" id="MAKX01000024">
    <property type="protein sequence ID" value="OCK42180.1"/>
    <property type="molecule type" value="Genomic_DNA"/>
</dbReference>
<gene>
    <name evidence="5" type="ORF">BA195_11175</name>
</gene>
<dbReference type="Pfam" id="PF23562">
    <property type="entry name" value="AMP-binding_C_3"/>
    <property type="match status" value="1"/>
</dbReference>
<comment type="caution">
    <text evidence="5">The sequence shown here is derived from an EMBL/GenBank/DDBJ whole genome shotgun (WGS) entry which is preliminary data.</text>
</comment>
<dbReference type="CDD" id="cd05907">
    <property type="entry name" value="VL_LC_FACS_like"/>
    <property type="match status" value="1"/>
</dbReference>
<evidence type="ECO:0000313" key="6">
    <source>
        <dbReference type="Proteomes" id="UP000093186"/>
    </source>
</evidence>
<evidence type="ECO:0000259" key="4">
    <source>
        <dbReference type="Pfam" id="PF00501"/>
    </source>
</evidence>
<dbReference type="Gene3D" id="3.40.50.12780">
    <property type="entry name" value="N-terminal domain of ligase-like"/>
    <property type="match status" value="2"/>
</dbReference>
<dbReference type="RefSeq" id="WP_068705576.1">
    <property type="nucleotide sequence ID" value="NZ_JAUOSW010000003.1"/>
</dbReference>
<feature type="domain" description="AMP-dependent synthetase/ligase" evidence="4">
    <location>
        <begin position="17"/>
        <end position="420"/>
    </location>
</feature>
<reference evidence="5 6" key="1">
    <citation type="submission" date="2016-06" db="EMBL/GenBank/DDBJ databases">
        <title>Draft Genome Sequence of Tenacibaculum soleae UCD-KL19.</title>
        <authorList>
            <person name="Eisen J.A."/>
            <person name="Coil D.A."/>
            <person name="Lujan K.M."/>
        </authorList>
    </citation>
    <scope>NUCLEOTIDE SEQUENCE [LARGE SCALE GENOMIC DNA]</scope>
    <source>
        <strain evidence="5 6">UCD-KL19</strain>
    </source>
</reference>
<dbReference type="GO" id="GO:0004467">
    <property type="term" value="F:long-chain fatty acid-CoA ligase activity"/>
    <property type="evidence" value="ECO:0007669"/>
    <property type="project" value="TreeGrafter"/>
</dbReference>